<dbReference type="EMBL" id="CP003326">
    <property type="protein sequence ID" value="AFS79022.1"/>
    <property type="molecule type" value="Genomic_DNA"/>
</dbReference>
<proteinExistence type="predicted"/>
<keyword evidence="3" id="KW-1185">Reference proteome</keyword>
<dbReference type="STRING" id="1128398.Curi_c20180"/>
<feature type="transmembrane region" description="Helical" evidence="1">
    <location>
        <begin position="7"/>
        <end position="31"/>
    </location>
</feature>
<evidence type="ECO:0008006" key="4">
    <source>
        <dbReference type="Google" id="ProtNLM"/>
    </source>
</evidence>
<evidence type="ECO:0000313" key="2">
    <source>
        <dbReference type="EMBL" id="AFS79022.1"/>
    </source>
</evidence>
<gene>
    <name evidence="2" type="ordered locus">Curi_c20180</name>
</gene>
<sequence>MKINKRYSNIVSGFMISVSLSLSISFFITVIKSAPLPIGQFTIIWLKSSLLGFCIGFPLAQLYVPVILKIVDNMTDDKERENG</sequence>
<dbReference type="InterPro" id="IPR021529">
    <property type="entry name" value="DUF2798"/>
</dbReference>
<protein>
    <recommendedName>
        <fullName evidence="4">DUF2798 domain-containing protein</fullName>
    </recommendedName>
</protein>
<dbReference type="Proteomes" id="UP000006094">
    <property type="component" value="Chromosome"/>
</dbReference>
<feature type="transmembrane region" description="Helical" evidence="1">
    <location>
        <begin position="43"/>
        <end position="64"/>
    </location>
</feature>
<keyword evidence="1" id="KW-1133">Transmembrane helix</keyword>
<keyword evidence="1" id="KW-0472">Membrane</keyword>
<evidence type="ECO:0000256" key="1">
    <source>
        <dbReference type="SAM" id="Phobius"/>
    </source>
</evidence>
<dbReference type="Pfam" id="PF11391">
    <property type="entry name" value="DUF2798"/>
    <property type="match status" value="1"/>
</dbReference>
<dbReference type="AlphaFoldDB" id="K0B1N9"/>
<dbReference type="HOGENOM" id="CLU_2536554_0_0_9"/>
<dbReference type="RefSeq" id="WP_014968158.1">
    <property type="nucleotide sequence ID" value="NC_018664.1"/>
</dbReference>
<organism evidence="2 3">
    <name type="scientific">Gottschalkia acidurici (strain ATCC 7906 / DSM 604 / BCRC 14475 / CIP 104303 / KCTC 5404 / NCIMB 10678 / 9a)</name>
    <name type="common">Clostridium acidurici</name>
    <dbReference type="NCBI Taxonomy" id="1128398"/>
    <lineage>
        <taxon>Bacteria</taxon>
        <taxon>Bacillati</taxon>
        <taxon>Bacillota</taxon>
        <taxon>Tissierellia</taxon>
        <taxon>Tissierellales</taxon>
        <taxon>Gottschalkiaceae</taxon>
        <taxon>Gottschalkia</taxon>
    </lineage>
</organism>
<keyword evidence="1" id="KW-0812">Transmembrane</keyword>
<dbReference type="KEGG" id="cad:Curi_c20180"/>
<name>K0B1N9_GOTA9</name>
<reference evidence="2 3" key="1">
    <citation type="journal article" date="2012" name="PLoS ONE">
        <title>The purine-utilizing bacterium Clostridium acidurici 9a: a genome-guided metabolic reconsideration.</title>
        <authorList>
            <person name="Hartwich K."/>
            <person name="Poehlein A."/>
            <person name="Daniel R."/>
        </authorList>
    </citation>
    <scope>NUCLEOTIDE SEQUENCE [LARGE SCALE GENOMIC DNA]</scope>
    <source>
        <strain evidence="3">ATCC 7906 / DSM 604 / BCRC 14475 / CIP 104303 / KCTC 5404 / NCIMB 10678 / 9a</strain>
    </source>
</reference>
<evidence type="ECO:0000313" key="3">
    <source>
        <dbReference type="Proteomes" id="UP000006094"/>
    </source>
</evidence>
<dbReference type="eggNOG" id="ENOG50343TA">
    <property type="taxonomic scope" value="Bacteria"/>
</dbReference>
<accession>K0B1N9</accession>